<dbReference type="InterPro" id="IPR015500">
    <property type="entry name" value="Peptidase_S8_subtilisin-rel"/>
</dbReference>
<reference evidence="17" key="1">
    <citation type="journal article" date="2013" name="Nat. Biotechnol.">
        <title>Draft genome sequence of chickpea (Cicer arietinum) provides a resource for trait improvement.</title>
        <authorList>
            <person name="Varshney R.K."/>
            <person name="Song C."/>
            <person name="Saxena R.K."/>
            <person name="Azam S."/>
            <person name="Yu S."/>
            <person name="Sharpe A.G."/>
            <person name="Cannon S."/>
            <person name="Baek J."/>
            <person name="Rosen B.D."/>
            <person name="Tar'an B."/>
            <person name="Millan T."/>
            <person name="Zhang X."/>
            <person name="Ramsay L.D."/>
            <person name="Iwata A."/>
            <person name="Wang Y."/>
            <person name="Nelson W."/>
            <person name="Farmer A.D."/>
            <person name="Gaur P.M."/>
            <person name="Soderlund C."/>
            <person name="Penmetsa R.V."/>
            <person name="Xu C."/>
            <person name="Bharti A.K."/>
            <person name="He W."/>
            <person name="Winter P."/>
            <person name="Zhao S."/>
            <person name="Hane J.K."/>
            <person name="Carrasquilla-Garcia N."/>
            <person name="Condie J.A."/>
            <person name="Upadhyaya H.D."/>
            <person name="Luo M.C."/>
            <person name="Thudi M."/>
            <person name="Gowda C.L."/>
            <person name="Singh N.P."/>
            <person name="Lichtenzveig J."/>
            <person name="Gali K.K."/>
            <person name="Rubio J."/>
            <person name="Nadarajan N."/>
            <person name="Dolezel J."/>
            <person name="Bansal K.C."/>
            <person name="Xu X."/>
            <person name="Edwards D."/>
            <person name="Zhang G."/>
            <person name="Kahl G."/>
            <person name="Gil J."/>
            <person name="Singh K.B."/>
            <person name="Datta S.K."/>
            <person name="Jackson S.A."/>
            <person name="Wang J."/>
            <person name="Cook D.R."/>
        </authorList>
    </citation>
    <scope>NUCLEOTIDE SEQUENCE [LARGE SCALE GENOMIC DNA]</scope>
    <source>
        <strain evidence="17">cv. CDC Frontier</strain>
    </source>
</reference>
<keyword evidence="9 12" id="KW-0720">Serine protease</keyword>
<dbReference type="InterPro" id="IPR045051">
    <property type="entry name" value="SBT"/>
</dbReference>
<dbReference type="PaxDb" id="3827-XP_004490923.1"/>
<dbReference type="PANTHER" id="PTHR10795">
    <property type="entry name" value="PROPROTEIN CONVERTASE SUBTILISIN/KEXIN"/>
    <property type="match status" value="1"/>
</dbReference>
<dbReference type="InterPro" id="IPR037045">
    <property type="entry name" value="S8pro/Inhibitor_I9_sf"/>
</dbReference>
<evidence type="ECO:0000256" key="1">
    <source>
        <dbReference type="ARBA" id="ARBA00002076"/>
    </source>
</evidence>
<keyword evidence="17" id="KW-1185">Reference proteome</keyword>
<proteinExistence type="inferred from homology"/>
<dbReference type="RefSeq" id="XP_027187549.1">
    <property type="nucleotide sequence ID" value="XM_027331748.1"/>
</dbReference>
<evidence type="ECO:0000313" key="17">
    <source>
        <dbReference type="Proteomes" id="UP000087171"/>
    </source>
</evidence>
<evidence type="ECO:0000256" key="8">
    <source>
        <dbReference type="ARBA" id="ARBA00022801"/>
    </source>
</evidence>
<evidence type="ECO:0000256" key="9">
    <source>
        <dbReference type="ARBA" id="ARBA00022825"/>
    </source>
</evidence>
<accession>A0A3Q7X1A8</accession>
<keyword evidence="6 12" id="KW-0645">Protease</keyword>
<dbReference type="GO" id="GO:0048046">
    <property type="term" value="C:apoplast"/>
    <property type="evidence" value="ECO:0007669"/>
    <property type="project" value="UniProtKB-SubCell"/>
</dbReference>
<evidence type="ECO:0000256" key="5">
    <source>
        <dbReference type="ARBA" id="ARBA00022525"/>
    </source>
</evidence>
<evidence type="ECO:0000256" key="12">
    <source>
        <dbReference type="PROSITE-ProRule" id="PRU01240"/>
    </source>
</evidence>
<dbReference type="Gene3D" id="2.60.40.2310">
    <property type="match status" value="1"/>
</dbReference>
<feature type="domain" description="Peptidase S8/S53" evidence="14">
    <location>
        <begin position="67"/>
        <end position="516"/>
    </location>
</feature>
<dbReference type="Pfam" id="PF17766">
    <property type="entry name" value="fn3_6"/>
    <property type="match status" value="1"/>
</dbReference>
<dbReference type="InterPro" id="IPR034197">
    <property type="entry name" value="Peptidases_S8_3"/>
</dbReference>
<evidence type="ECO:0000259" key="14">
    <source>
        <dbReference type="Pfam" id="PF00082"/>
    </source>
</evidence>
<keyword evidence="4" id="KW-0052">Apoplast</keyword>
<evidence type="ECO:0000259" key="16">
    <source>
        <dbReference type="Pfam" id="PF17766"/>
    </source>
</evidence>
<sequence>MPKSILHHYKRSFSGFVAKLTKEEANRMAGLPGMVSVFPNEKSHLLTTRSWDFIGFPQYVERENSESDVIVGVIDSGIWPESSSFNDKGLSPPPAKWKGTCETASNFTCNNKIIGARCYLPPLDDPLSLTDIESPRDSIGHGTHTASTAAGNPVSQASMLGFAQGTARGGAPSARIAVYKACWSSGCNDANILAAFDDAIADGVDILSVSIGKDSENNVYFRDALSIGSFHAMRHGILTVLSAGNKGPQPKSLQNFQPWTIVVAASTLDRKFVTEVKLGDNRTYEGISLNTFDLQGKLYPIIFGGDATKAGVGKHLSRNCSINSLDDKLVKDKIVLCEGGLGAPEASRAGAVGVLIQGQTSIDIAFPFPLPACYLRSNDATKIHKYIRTTRFPTATIFKSNEIKDTLAPVVASFSARGPNNATPEILKPDLIAPGVDIIASWSPISSITDVPGDNRKLEFNIVSGTSMSCPHVSGAAAYIKSFHPTWSPAAIRSALMTTAKQMSPENHRDAEFAYGAGQIDPVKAINPGLIYEASEIDYIRFLCGQGINETALQLITEEKDSCSKTITIRDLNYPSFAIKAPRPKHRVSGSFKRIVTNVGLPMSTYRAIVTTPKGLNISVRPNVLQFTSHGENQAYVLTIEGALKESIGSASLIWDDGNIQVRSPIIIFDERAEKDTGVNLCCKNFIYVVIFNLLFYIIIIE</sequence>
<dbReference type="OrthoDB" id="206201at2759"/>
<dbReference type="GeneID" id="101511288"/>
<gene>
    <name evidence="18" type="primary">LOC101511288</name>
</gene>
<dbReference type="KEGG" id="cam:101511288"/>
<dbReference type="FunFam" id="3.40.50.200:FF:000006">
    <property type="entry name" value="Subtilisin-like protease SBT1.5"/>
    <property type="match status" value="1"/>
</dbReference>
<comment type="similarity">
    <text evidence="3 12">Belongs to the peptidase S8 family.</text>
</comment>
<feature type="active site" description="Charge relay system" evidence="11 12">
    <location>
        <position position="141"/>
    </location>
</feature>
<dbReference type="InterPro" id="IPR010259">
    <property type="entry name" value="S8pro/Inhibitor_I9"/>
</dbReference>
<keyword evidence="10" id="KW-0325">Glycoprotein</keyword>
<feature type="active site" description="Charge relay system" evidence="11 12">
    <location>
        <position position="467"/>
    </location>
</feature>
<dbReference type="CDD" id="cd04852">
    <property type="entry name" value="Peptidases_S8_3"/>
    <property type="match status" value="1"/>
</dbReference>
<dbReference type="Gene3D" id="3.50.30.30">
    <property type="match status" value="1"/>
</dbReference>
<dbReference type="GO" id="GO:0009610">
    <property type="term" value="P:response to symbiotic fungus"/>
    <property type="evidence" value="ECO:0007669"/>
    <property type="project" value="UniProtKB-ARBA"/>
</dbReference>
<keyword evidence="8 12" id="KW-0378">Hydrolase</keyword>
<dbReference type="Proteomes" id="UP000087171">
    <property type="component" value="Chromosome Ca2"/>
</dbReference>
<feature type="active site" description="Charge relay system" evidence="11 12">
    <location>
        <position position="75"/>
    </location>
</feature>
<comment type="subcellular location">
    <subcellularLocation>
        <location evidence="2">Secreted</location>
        <location evidence="2">Extracellular space</location>
        <location evidence="2">Apoplast</location>
    </subcellularLocation>
</comment>
<keyword evidence="5" id="KW-0964">Secreted</keyword>
<evidence type="ECO:0000256" key="10">
    <source>
        <dbReference type="ARBA" id="ARBA00023180"/>
    </source>
</evidence>
<evidence type="ECO:0000256" key="4">
    <source>
        <dbReference type="ARBA" id="ARBA00022523"/>
    </source>
</evidence>
<dbReference type="Gene3D" id="3.30.70.80">
    <property type="entry name" value="Peptidase S8 propeptide/proteinase inhibitor I9"/>
    <property type="match status" value="1"/>
</dbReference>
<dbReference type="PROSITE" id="PS00138">
    <property type="entry name" value="SUBTILASE_SER"/>
    <property type="match status" value="1"/>
</dbReference>
<evidence type="ECO:0000259" key="15">
    <source>
        <dbReference type="Pfam" id="PF05922"/>
    </source>
</evidence>
<dbReference type="GO" id="GO:0006508">
    <property type="term" value="P:proteolysis"/>
    <property type="evidence" value="ECO:0007669"/>
    <property type="project" value="UniProtKB-KW"/>
</dbReference>
<dbReference type="CDD" id="cd02120">
    <property type="entry name" value="PA_subtilisin_like"/>
    <property type="match status" value="1"/>
</dbReference>
<reference evidence="18" key="2">
    <citation type="submission" date="2025-08" db="UniProtKB">
        <authorList>
            <consortium name="RefSeq"/>
        </authorList>
    </citation>
    <scope>IDENTIFICATION</scope>
    <source>
        <tissue evidence="18">Etiolated seedlings</tissue>
    </source>
</reference>
<dbReference type="GO" id="GO:0004252">
    <property type="term" value="F:serine-type endopeptidase activity"/>
    <property type="evidence" value="ECO:0007669"/>
    <property type="project" value="UniProtKB-UniRule"/>
</dbReference>
<dbReference type="InterPro" id="IPR000209">
    <property type="entry name" value="Peptidase_S8/S53_dom"/>
</dbReference>
<dbReference type="SUPFAM" id="SSF52743">
    <property type="entry name" value="Subtilisin-like"/>
    <property type="match status" value="1"/>
</dbReference>
<feature type="domain" description="Inhibitor I9" evidence="15">
    <location>
        <begin position="3"/>
        <end position="45"/>
    </location>
</feature>
<dbReference type="InterPro" id="IPR036852">
    <property type="entry name" value="Peptidase_S8/S53_dom_sf"/>
</dbReference>
<evidence type="ECO:0000256" key="3">
    <source>
        <dbReference type="ARBA" id="ARBA00011073"/>
    </source>
</evidence>
<comment type="function">
    <text evidence="1">Required for arbuscular mycorrhiza (AM) development during AM symbiosis with AM fungi (e.g. Glomeromycota intraradices).</text>
</comment>
<evidence type="ECO:0000256" key="2">
    <source>
        <dbReference type="ARBA" id="ARBA00004271"/>
    </source>
</evidence>
<dbReference type="PROSITE" id="PS51892">
    <property type="entry name" value="SUBTILASE"/>
    <property type="match status" value="1"/>
</dbReference>
<dbReference type="Pfam" id="PF05922">
    <property type="entry name" value="Inhibitor_I9"/>
    <property type="match status" value="1"/>
</dbReference>
<name>A0A3Q7X1A8_CICAR</name>
<organism evidence="17 18">
    <name type="scientific">Cicer arietinum</name>
    <name type="common">Chickpea</name>
    <name type="synonym">Garbanzo</name>
    <dbReference type="NCBI Taxonomy" id="3827"/>
    <lineage>
        <taxon>Eukaryota</taxon>
        <taxon>Viridiplantae</taxon>
        <taxon>Streptophyta</taxon>
        <taxon>Embryophyta</taxon>
        <taxon>Tracheophyta</taxon>
        <taxon>Spermatophyta</taxon>
        <taxon>Magnoliopsida</taxon>
        <taxon>eudicotyledons</taxon>
        <taxon>Gunneridae</taxon>
        <taxon>Pentapetalae</taxon>
        <taxon>rosids</taxon>
        <taxon>fabids</taxon>
        <taxon>Fabales</taxon>
        <taxon>Fabaceae</taxon>
        <taxon>Papilionoideae</taxon>
        <taxon>50 kb inversion clade</taxon>
        <taxon>NPAAA clade</taxon>
        <taxon>Hologalegina</taxon>
        <taxon>IRL clade</taxon>
        <taxon>Cicereae</taxon>
        <taxon>Cicer</taxon>
    </lineage>
</organism>
<evidence type="ECO:0000256" key="6">
    <source>
        <dbReference type="ARBA" id="ARBA00022670"/>
    </source>
</evidence>
<dbReference type="InterPro" id="IPR023828">
    <property type="entry name" value="Peptidase_S8_Ser-AS"/>
</dbReference>
<evidence type="ECO:0000256" key="7">
    <source>
        <dbReference type="ARBA" id="ARBA00022729"/>
    </source>
</evidence>
<feature type="domain" description="Subtilisin-like protease fibronectin type-III" evidence="16">
    <location>
        <begin position="571"/>
        <end position="668"/>
    </location>
</feature>
<protein>
    <submittedName>
        <fullName evidence="18">Cucumisin-like</fullName>
    </submittedName>
</protein>
<dbReference type="AlphaFoldDB" id="A0A3Q7X1A8"/>
<dbReference type="InterPro" id="IPR041469">
    <property type="entry name" value="Subtilisin-like_FN3"/>
</dbReference>
<dbReference type="GO" id="GO:0009609">
    <property type="term" value="P:response to symbiotic bacterium"/>
    <property type="evidence" value="ECO:0007669"/>
    <property type="project" value="UniProtKB-ARBA"/>
</dbReference>
<dbReference type="Gene3D" id="3.40.50.200">
    <property type="entry name" value="Peptidase S8/S53 domain"/>
    <property type="match status" value="1"/>
</dbReference>
<dbReference type="PRINTS" id="PR00723">
    <property type="entry name" value="SUBTILISIN"/>
</dbReference>
<feature type="region of interest" description="Disordered" evidence="13">
    <location>
        <begin position="131"/>
        <end position="151"/>
    </location>
</feature>
<evidence type="ECO:0000256" key="11">
    <source>
        <dbReference type="PIRSR" id="PIRSR615500-1"/>
    </source>
</evidence>
<dbReference type="Pfam" id="PF00082">
    <property type="entry name" value="Peptidase_S8"/>
    <property type="match status" value="1"/>
</dbReference>
<evidence type="ECO:0000313" key="18">
    <source>
        <dbReference type="RefSeq" id="XP_027187549.1"/>
    </source>
</evidence>
<keyword evidence="7" id="KW-0732">Signal</keyword>
<evidence type="ECO:0000256" key="13">
    <source>
        <dbReference type="SAM" id="MobiDB-lite"/>
    </source>
</evidence>